<dbReference type="SUPFAM" id="SSF53850">
    <property type="entry name" value="Periplasmic binding protein-like II"/>
    <property type="match status" value="1"/>
</dbReference>
<evidence type="ECO:0000256" key="3">
    <source>
        <dbReference type="ARBA" id="ARBA00023125"/>
    </source>
</evidence>
<keyword evidence="2" id="KW-0805">Transcription regulation</keyword>
<comment type="caution">
    <text evidence="7">The sequence shown here is derived from an EMBL/GenBank/DDBJ whole genome shotgun (WGS) entry which is preliminary data.</text>
</comment>
<dbReference type="Pfam" id="PF00126">
    <property type="entry name" value="HTH_1"/>
    <property type="match status" value="1"/>
</dbReference>
<dbReference type="InterPro" id="IPR000847">
    <property type="entry name" value="LysR_HTH_N"/>
</dbReference>
<dbReference type="FunFam" id="1.10.10.10:FF:000001">
    <property type="entry name" value="LysR family transcriptional regulator"/>
    <property type="match status" value="1"/>
</dbReference>
<dbReference type="SUPFAM" id="SSF46785">
    <property type="entry name" value="Winged helix' DNA-binding domain"/>
    <property type="match status" value="1"/>
</dbReference>
<keyword evidence="3 7" id="KW-0238">DNA-binding</keyword>
<dbReference type="GO" id="GO:0003700">
    <property type="term" value="F:DNA-binding transcription factor activity"/>
    <property type="evidence" value="ECO:0007669"/>
    <property type="project" value="InterPro"/>
</dbReference>
<evidence type="ECO:0000256" key="5">
    <source>
        <dbReference type="SAM" id="MobiDB-lite"/>
    </source>
</evidence>
<dbReference type="Pfam" id="PF03466">
    <property type="entry name" value="LysR_substrate"/>
    <property type="match status" value="1"/>
</dbReference>
<dbReference type="InterPro" id="IPR005119">
    <property type="entry name" value="LysR_subst-bd"/>
</dbReference>
<accession>A0A840FZI0</accession>
<dbReference type="InterPro" id="IPR058163">
    <property type="entry name" value="LysR-type_TF_proteobact-type"/>
</dbReference>
<dbReference type="InterPro" id="IPR036390">
    <property type="entry name" value="WH_DNA-bd_sf"/>
</dbReference>
<dbReference type="RefSeq" id="WP_184642832.1">
    <property type="nucleotide sequence ID" value="NZ_JACIFZ010000025.1"/>
</dbReference>
<evidence type="ECO:0000259" key="6">
    <source>
        <dbReference type="PROSITE" id="PS50931"/>
    </source>
</evidence>
<dbReference type="CDD" id="cd08422">
    <property type="entry name" value="PBP2_CrgA_like"/>
    <property type="match status" value="1"/>
</dbReference>
<gene>
    <name evidence="7" type="ORF">GGD71_006981</name>
</gene>
<keyword evidence="4" id="KW-0804">Transcription</keyword>
<evidence type="ECO:0000256" key="2">
    <source>
        <dbReference type="ARBA" id="ARBA00023015"/>
    </source>
</evidence>
<sequence length="349" mass="38193">MQVGEAPTQNKVDLLDLNDLRIFTYVAVLYSFSAAADELGISKSSVSRSIVRLETLMDTPLLNRTTRKVKLTRAGNVLKDRGVEIMKRIGESIGYVGDLGLAPQGQLTVCIAEDAGLEEQVQQLVLPRFLERYEGVNVVLRSTTQKAELRSENVDVAISSGPTHPPGSSRFVSLARWLCASPAYLARRGLVQTLDDLGMHDIIATNDRDTHFAPGLGNLFELEVFKDIRPRLNIDDLVGARHLSVQGLGIVCLPEHMCRDQLREGELVRLLEDLEIRSLDLNVFYPSKRSAAPVVRAFTELLRASLSASAASPALDMQAPPNVEATDHSGDTSAVLERNTSPDAKPRSA</sequence>
<organism evidence="7 8">
    <name type="scientific">Variovorax guangxiensis</name>
    <dbReference type="NCBI Taxonomy" id="1775474"/>
    <lineage>
        <taxon>Bacteria</taxon>
        <taxon>Pseudomonadati</taxon>
        <taxon>Pseudomonadota</taxon>
        <taxon>Betaproteobacteria</taxon>
        <taxon>Burkholderiales</taxon>
        <taxon>Comamonadaceae</taxon>
        <taxon>Variovorax</taxon>
    </lineage>
</organism>
<dbReference type="EMBL" id="JACIFZ010000025">
    <property type="protein sequence ID" value="MBB4226162.1"/>
    <property type="molecule type" value="Genomic_DNA"/>
</dbReference>
<dbReference type="AlphaFoldDB" id="A0A840FZI0"/>
<evidence type="ECO:0000256" key="4">
    <source>
        <dbReference type="ARBA" id="ARBA00023163"/>
    </source>
</evidence>
<dbReference type="Proteomes" id="UP000524450">
    <property type="component" value="Unassembled WGS sequence"/>
</dbReference>
<dbReference type="GO" id="GO:0043565">
    <property type="term" value="F:sequence-specific DNA binding"/>
    <property type="evidence" value="ECO:0007669"/>
    <property type="project" value="TreeGrafter"/>
</dbReference>
<dbReference type="PANTHER" id="PTHR30537">
    <property type="entry name" value="HTH-TYPE TRANSCRIPTIONAL REGULATOR"/>
    <property type="match status" value="1"/>
</dbReference>
<comment type="similarity">
    <text evidence="1">Belongs to the LysR transcriptional regulatory family.</text>
</comment>
<evidence type="ECO:0000313" key="7">
    <source>
        <dbReference type="EMBL" id="MBB4226162.1"/>
    </source>
</evidence>
<proteinExistence type="inferred from homology"/>
<feature type="domain" description="HTH lysR-type" evidence="6">
    <location>
        <begin position="15"/>
        <end position="72"/>
    </location>
</feature>
<dbReference type="GO" id="GO:0006351">
    <property type="term" value="P:DNA-templated transcription"/>
    <property type="evidence" value="ECO:0007669"/>
    <property type="project" value="TreeGrafter"/>
</dbReference>
<dbReference type="Gene3D" id="1.10.10.10">
    <property type="entry name" value="Winged helix-like DNA-binding domain superfamily/Winged helix DNA-binding domain"/>
    <property type="match status" value="1"/>
</dbReference>
<dbReference type="PROSITE" id="PS50931">
    <property type="entry name" value="HTH_LYSR"/>
    <property type="match status" value="1"/>
</dbReference>
<protein>
    <submittedName>
        <fullName evidence="7">DNA-binding transcriptional LysR family regulator</fullName>
    </submittedName>
</protein>
<dbReference type="InterPro" id="IPR036388">
    <property type="entry name" value="WH-like_DNA-bd_sf"/>
</dbReference>
<evidence type="ECO:0000313" key="8">
    <source>
        <dbReference type="Proteomes" id="UP000524450"/>
    </source>
</evidence>
<dbReference type="Gene3D" id="3.40.190.290">
    <property type="match status" value="1"/>
</dbReference>
<dbReference type="PANTHER" id="PTHR30537:SF5">
    <property type="entry name" value="HTH-TYPE TRANSCRIPTIONAL ACTIVATOR TTDR-RELATED"/>
    <property type="match status" value="1"/>
</dbReference>
<evidence type="ECO:0000256" key="1">
    <source>
        <dbReference type="ARBA" id="ARBA00009437"/>
    </source>
</evidence>
<reference evidence="7 8" key="1">
    <citation type="submission" date="2020-08" db="EMBL/GenBank/DDBJ databases">
        <title>Genomic Encyclopedia of Type Strains, Phase IV (KMG-V): Genome sequencing to study the core and pangenomes of soil and plant-associated prokaryotes.</title>
        <authorList>
            <person name="Whitman W."/>
        </authorList>
    </citation>
    <scope>NUCLEOTIDE SEQUENCE [LARGE SCALE GENOMIC DNA]</scope>
    <source>
        <strain evidence="7 8">34/80</strain>
    </source>
</reference>
<feature type="region of interest" description="Disordered" evidence="5">
    <location>
        <begin position="313"/>
        <end position="349"/>
    </location>
</feature>
<name>A0A840FZI0_9BURK</name>